<dbReference type="EMBL" id="SRLO01000008">
    <property type="protein sequence ID" value="TNN87830.1"/>
    <property type="molecule type" value="Genomic_DNA"/>
</dbReference>
<comment type="caution">
    <text evidence="2">The sequence shown here is derived from an EMBL/GenBank/DDBJ whole genome shotgun (WGS) entry which is preliminary data.</text>
</comment>
<dbReference type="Proteomes" id="UP000314294">
    <property type="component" value="Unassembled WGS sequence"/>
</dbReference>
<accession>A0A4Z2JCE1</accession>
<reference evidence="2 3" key="1">
    <citation type="submission" date="2019-03" db="EMBL/GenBank/DDBJ databases">
        <title>First draft genome of Liparis tanakae, snailfish: a comprehensive survey of snailfish specific genes.</title>
        <authorList>
            <person name="Kim W."/>
            <person name="Song I."/>
            <person name="Jeong J.-H."/>
            <person name="Kim D."/>
            <person name="Kim S."/>
            <person name="Ryu S."/>
            <person name="Song J.Y."/>
            <person name="Lee S.K."/>
        </authorList>
    </citation>
    <scope>NUCLEOTIDE SEQUENCE [LARGE SCALE GENOMIC DNA]</scope>
    <source>
        <tissue evidence="2">Muscle</tissue>
    </source>
</reference>
<evidence type="ECO:0000313" key="2">
    <source>
        <dbReference type="EMBL" id="TNN87830.1"/>
    </source>
</evidence>
<dbReference type="AlphaFoldDB" id="A0A4Z2JCE1"/>
<feature type="region of interest" description="Disordered" evidence="1">
    <location>
        <begin position="252"/>
        <end position="287"/>
    </location>
</feature>
<sequence>MAALRLDALPKETEEQSGQSMAKARWATSRTARRQDLTCGSGRGSHLANTQGGPTCQGLPWAPDRALKPSSDQGWILWRFTWIYGDQQTAAVYVHSSYLTYSQGSVIDLFSDKQQMDIYRIREETCIGNIEAGSSLAHKAKMKTAEGSGRVGFTSRLAQTPAPSGLAEHADAKITLTTHFLRSPTVLLDLSDLKGFWRGTGSRSRIFGPVGMQGHSWDSAEKRLTLCSTILLHGEGPVPNLTAGRHSQACGKANARDTDSSGLYSDSLLDTEGKMSPQGLRRTEEAADPPSVALSGVSACEASVLQYILLIGSILCIITPSCLWVQLAQWPICVIFCQITGVWHRMIRPSPNHLPGEGGREAGERTLSVPWRCGKVYKIKDWDEIRQHLLTDDLLYRKLALKPFSARCKPSAKCSALAELIKTLTSIMSDRNTTSISNESREDIFLRVCPRGHAGLYRSISFINSSATIIIRLIKICAGDLRFCSRDQSAPQCRAILLASHYSQGSKECEIPLRREGTEFDPKAQQNVSSCI</sequence>
<feature type="region of interest" description="Disordered" evidence="1">
    <location>
        <begin position="1"/>
        <end position="30"/>
    </location>
</feature>
<organism evidence="2 3">
    <name type="scientific">Liparis tanakae</name>
    <name type="common">Tanaka's snailfish</name>
    <dbReference type="NCBI Taxonomy" id="230148"/>
    <lineage>
        <taxon>Eukaryota</taxon>
        <taxon>Metazoa</taxon>
        <taxon>Chordata</taxon>
        <taxon>Craniata</taxon>
        <taxon>Vertebrata</taxon>
        <taxon>Euteleostomi</taxon>
        <taxon>Actinopterygii</taxon>
        <taxon>Neopterygii</taxon>
        <taxon>Teleostei</taxon>
        <taxon>Neoteleostei</taxon>
        <taxon>Acanthomorphata</taxon>
        <taxon>Eupercaria</taxon>
        <taxon>Perciformes</taxon>
        <taxon>Cottioidei</taxon>
        <taxon>Cottales</taxon>
        <taxon>Liparidae</taxon>
        <taxon>Liparis</taxon>
    </lineage>
</organism>
<keyword evidence="3" id="KW-1185">Reference proteome</keyword>
<gene>
    <name evidence="2" type="ORF">EYF80_001794</name>
</gene>
<feature type="compositionally biased region" description="Low complexity" evidence="1">
    <location>
        <begin position="260"/>
        <end position="270"/>
    </location>
</feature>
<evidence type="ECO:0000256" key="1">
    <source>
        <dbReference type="SAM" id="MobiDB-lite"/>
    </source>
</evidence>
<name>A0A4Z2JCE1_9TELE</name>
<feature type="region of interest" description="Disordered" evidence="1">
    <location>
        <begin position="38"/>
        <end position="57"/>
    </location>
</feature>
<proteinExistence type="predicted"/>
<protein>
    <submittedName>
        <fullName evidence="2">Uncharacterized protein</fullName>
    </submittedName>
</protein>
<evidence type="ECO:0000313" key="3">
    <source>
        <dbReference type="Proteomes" id="UP000314294"/>
    </source>
</evidence>